<dbReference type="SUPFAM" id="SSF52096">
    <property type="entry name" value="ClpP/crotonase"/>
    <property type="match status" value="1"/>
</dbReference>
<accession>A0ABY7TRA3</accession>
<dbReference type="Gene3D" id="3.90.226.10">
    <property type="entry name" value="2-enoyl-CoA Hydratase, Chain A, domain 1"/>
    <property type="match status" value="1"/>
</dbReference>
<protein>
    <submittedName>
        <fullName evidence="2">S41 family peptidase</fullName>
    </submittedName>
</protein>
<proteinExistence type="predicted"/>
<dbReference type="SMART" id="SM00245">
    <property type="entry name" value="TSPc"/>
    <property type="match status" value="1"/>
</dbReference>
<dbReference type="EMBL" id="CP117412">
    <property type="protein sequence ID" value="WCT75563.1"/>
    <property type="molecule type" value="Genomic_DNA"/>
</dbReference>
<dbReference type="InterPro" id="IPR005151">
    <property type="entry name" value="Tail-specific_protease"/>
</dbReference>
<reference evidence="2 3" key="1">
    <citation type="submission" date="2023-02" db="EMBL/GenBank/DDBJ databases">
        <title>Genome sequence of Sphingomonas naphthae.</title>
        <authorList>
            <person name="Kim S."/>
            <person name="Heo J."/>
            <person name="Kwon S.-W."/>
        </authorList>
    </citation>
    <scope>NUCLEOTIDE SEQUENCE [LARGE SCALE GENOMIC DNA]</scope>
    <source>
        <strain evidence="2 3">KACC 18716</strain>
        <plasmid evidence="2 3">unnamed1</plasmid>
    </source>
</reference>
<dbReference type="PANTHER" id="PTHR11261:SF3">
    <property type="entry name" value="RETINOL-BINDING PROTEIN 3"/>
    <property type="match status" value="1"/>
</dbReference>
<gene>
    <name evidence="2" type="ORF">PQ455_19615</name>
</gene>
<feature type="domain" description="Tail specific protease" evidence="1">
    <location>
        <begin position="121"/>
        <end position="324"/>
    </location>
</feature>
<keyword evidence="2" id="KW-0614">Plasmid</keyword>
<dbReference type="RefSeq" id="WP_273691608.1">
    <property type="nucleotide sequence ID" value="NZ_CP117412.1"/>
</dbReference>
<dbReference type="Proteomes" id="UP001220395">
    <property type="component" value="Plasmid unnamed1"/>
</dbReference>
<dbReference type="PANTHER" id="PTHR11261">
    <property type="entry name" value="INTERPHOTORECEPTOR RETINOID-BINDING PROTEIN"/>
    <property type="match status" value="1"/>
</dbReference>
<organism evidence="2 3">
    <name type="scientific">Sphingomonas naphthae</name>
    <dbReference type="NCBI Taxonomy" id="1813468"/>
    <lineage>
        <taxon>Bacteria</taxon>
        <taxon>Pseudomonadati</taxon>
        <taxon>Pseudomonadota</taxon>
        <taxon>Alphaproteobacteria</taxon>
        <taxon>Sphingomonadales</taxon>
        <taxon>Sphingomonadaceae</taxon>
        <taxon>Sphingomonas</taxon>
    </lineage>
</organism>
<dbReference type="InterPro" id="IPR029045">
    <property type="entry name" value="ClpP/crotonase-like_dom_sf"/>
</dbReference>
<evidence type="ECO:0000313" key="2">
    <source>
        <dbReference type="EMBL" id="WCT75563.1"/>
    </source>
</evidence>
<keyword evidence="3" id="KW-1185">Reference proteome</keyword>
<name>A0ABY7TRA3_9SPHN</name>
<sequence length="345" mass="36620">MLVAPPVGLRPPYAATSTNSAPVIPVTLLDEGGPFCTPIGGPFWTPIDTTTDASAPGTAFFKQTTRALASLDDAHVGLQARIDGVDHDFEGGEARTVVSARADPALGPDPAQRERAWSKSYREGITSLLDGGGRQVANRRILWGTIGQIGYINIVSMGAFDKDAPPDDTKALDAALDEALAAFQGLPGMIVDVTNNRGGYDAISLHIASRFAAGRRLAFSKRAIGANGPYQRFEVVPSERIHFLGKVALLTSDVTVSAGETFTLAMRALPNVVQIGGRTRGALSDQLTKPLPNGWTLTLPAEDYRDPDGRSAEGVGIDPARSLSPFNPDHRTMIQQVVQGLLLRS</sequence>
<geneLocation type="plasmid" evidence="2 3">
    <name>unnamed1</name>
</geneLocation>
<evidence type="ECO:0000313" key="3">
    <source>
        <dbReference type="Proteomes" id="UP001220395"/>
    </source>
</evidence>
<dbReference type="Pfam" id="PF03572">
    <property type="entry name" value="Peptidase_S41"/>
    <property type="match status" value="1"/>
</dbReference>
<dbReference type="CDD" id="cd07563">
    <property type="entry name" value="Peptidase_S41_IRBP"/>
    <property type="match status" value="1"/>
</dbReference>
<evidence type="ECO:0000259" key="1">
    <source>
        <dbReference type="SMART" id="SM00245"/>
    </source>
</evidence>